<dbReference type="Pfam" id="PF03108">
    <property type="entry name" value="DBD_Tnp_Mut"/>
    <property type="match status" value="1"/>
</dbReference>
<dbReference type="Proteomes" id="UP001341281">
    <property type="component" value="Chromosome 01"/>
</dbReference>
<protein>
    <recommendedName>
        <fullName evidence="2">Transposase MuDR plant domain-containing protein</fullName>
    </recommendedName>
</protein>
<dbReference type="PANTHER" id="PTHR31973">
    <property type="entry name" value="POLYPROTEIN, PUTATIVE-RELATED"/>
    <property type="match status" value="1"/>
</dbReference>
<name>A0AAQ3SHE0_PASNO</name>
<dbReference type="AlphaFoldDB" id="A0AAQ3SHE0"/>
<feature type="region of interest" description="Disordered" evidence="1">
    <location>
        <begin position="80"/>
        <end position="138"/>
    </location>
</feature>
<feature type="compositionally biased region" description="Basic residues" evidence="1">
    <location>
        <begin position="126"/>
        <end position="135"/>
    </location>
</feature>
<feature type="region of interest" description="Disordered" evidence="1">
    <location>
        <begin position="274"/>
        <end position="308"/>
    </location>
</feature>
<dbReference type="EMBL" id="CP144745">
    <property type="protein sequence ID" value="WVZ51182.1"/>
    <property type="molecule type" value="Genomic_DNA"/>
</dbReference>
<feature type="non-terminal residue" evidence="3">
    <location>
        <position position="1"/>
    </location>
</feature>
<feature type="region of interest" description="Disordered" evidence="1">
    <location>
        <begin position="229"/>
        <end position="254"/>
    </location>
</feature>
<dbReference type="PANTHER" id="PTHR31973:SF191">
    <property type="entry name" value="OS05G0489400 PROTEIN"/>
    <property type="match status" value="1"/>
</dbReference>
<sequence length="480" mass="54229">MWPVAAPPRTLRCHELQAVAEFKPAGGHQGCLAPCSMEMWHQRRSCPTLEHLKTGDNSMDTMAKRRRGTWADDVVETFATSPFNNSHRGDKSLAFPGLSSAPPEAMRGRRGQRRSSPLGREDRGDRRRRRRRSVGRRYLESVTSCGRKMVARLRPKGGTSPQVAAKVRNLVIYFDHEDLIGGVNWDDIVANPVSPLSKVISPGKVEVVPKKPREKLPIFYTNLKKGRIEQNAQTTNDPHVAGRSGSEEEDFWDSDNEVEEGDADLFEDLIDAELDHEVPTKSNKKAKGRKVAQVSRPSSADSDDATEDERLELPYSDSDEEGQGHAFHSFVEDDLSNPSFNVGLVFSSIEKLREAITESSVRNTVEIKVPRNDKTRLRAHCAENCPWNLYASFDSRAESFVVKTYYGKHRGQKEWSVRKCSATWLATKYYKKILTPSRSKLARARRLIMKAIHGDEAGQFNQLWDYGQELRRSNIGSSLY</sequence>
<dbReference type="InterPro" id="IPR004332">
    <property type="entry name" value="Transposase_MuDR"/>
</dbReference>
<evidence type="ECO:0000313" key="3">
    <source>
        <dbReference type="EMBL" id="WVZ51182.1"/>
    </source>
</evidence>
<evidence type="ECO:0000259" key="2">
    <source>
        <dbReference type="Pfam" id="PF03108"/>
    </source>
</evidence>
<evidence type="ECO:0000313" key="4">
    <source>
        <dbReference type="Proteomes" id="UP001341281"/>
    </source>
</evidence>
<reference evidence="3 4" key="1">
    <citation type="submission" date="2024-02" db="EMBL/GenBank/DDBJ databases">
        <title>High-quality chromosome-scale genome assembly of Pensacola bahiagrass (Paspalum notatum Flugge var. saurae).</title>
        <authorList>
            <person name="Vega J.M."/>
            <person name="Podio M."/>
            <person name="Orjuela J."/>
            <person name="Siena L.A."/>
            <person name="Pessino S.C."/>
            <person name="Combes M.C."/>
            <person name="Mariac C."/>
            <person name="Albertini E."/>
            <person name="Pupilli F."/>
            <person name="Ortiz J.P.A."/>
            <person name="Leblanc O."/>
        </authorList>
    </citation>
    <scope>NUCLEOTIDE SEQUENCE [LARGE SCALE GENOMIC DNA]</scope>
    <source>
        <strain evidence="3">R1</strain>
        <tissue evidence="3">Leaf</tissue>
    </source>
</reference>
<feature type="domain" description="Transposase MuDR plant" evidence="2">
    <location>
        <begin position="340"/>
        <end position="398"/>
    </location>
</feature>
<organism evidence="3 4">
    <name type="scientific">Paspalum notatum var. saurae</name>
    <dbReference type="NCBI Taxonomy" id="547442"/>
    <lineage>
        <taxon>Eukaryota</taxon>
        <taxon>Viridiplantae</taxon>
        <taxon>Streptophyta</taxon>
        <taxon>Embryophyta</taxon>
        <taxon>Tracheophyta</taxon>
        <taxon>Spermatophyta</taxon>
        <taxon>Magnoliopsida</taxon>
        <taxon>Liliopsida</taxon>
        <taxon>Poales</taxon>
        <taxon>Poaceae</taxon>
        <taxon>PACMAD clade</taxon>
        <taxon>Panicoideae</taxon>
        <taxon>Andropogonodae</taxon>
        <taxon>Paspaleae</taxon>
        <taxon>Paspalinae</taxon>
        <taxon>Paspalum</taxon>
    </lineage>
</organism>
<evidence type="ECO:0000256" key="1">
    <source>
        <dbReference type="SAM" id="MobiDB-lite"/>
    </source>
</evidence>
<gene>
    <name evidence="3" type="ORF">U9M48_002347</name>
</gene>
<accession>A0AAQ3SHE0</accession>
<proteinExistence type="predicted"/>
<keyword evidence="4" id="KW-1185">Reference proteome</keyword>